<evidence type="ECO:0000256" key="8">
    <source>
        <dbReference type="SAM" id="MobiDB-lite"/>
    </source>
</evidence>
<organism evidence="9 10">
    <name type="scientific">Galactobacter caseinivorans</name>
    <dbReference type="NCBI Taxonomy" id="2676123"/>
    <lineage>
        <taxon>Bacteria</taxon>
        <taxon>Bacillati</taxon>
        <taxon>Actinomycetota</taxon>
        <taxon>Actinomycetes</taxon>
        <taxon>Micrococcales</taxon>
        <taxon>Micrococcaceae</taxon>
        <taxon>Galactobacter</taxon>
    </lineage>
</organism>
<comment type="function">
    <text evidence="7">Functions as a peptidoglycan terminase that cleaves nascent peptidoglycan strands endolytically to terminate their elongation.</text>
</comment>
<keyword evidence="2 7" id="KW-0812">Transmembrane</keyword>
<dbReference type="Proteomes" id="UP000273119">
    <property type="component" value="Unassembled WGS sequence"/>
</dbReference>
<feature type="compositionally biased region" description="Low complexity" evidence="8">
    <location>
        <begin position="43"/>
        <end position="81"/>
    </location>
</feature>
<dbReference type="GO" id="GO:0071555">
    <property type="term" value="P:cell wall organization"/>
    <property type="evidence" value="ECO:0007669"/>
    <property type="project" value="UniProtKB-KW"/>
</dbReference>
<dbReference type="InterPro" id="IPR003770">
    <property type="entry name" value="MLTG-like"/>
</dbReference>
<name>A0A496PL10_9MICC</name>
<dbReference type="Pfam" id="PF02618">
    <property type="entry name" value="YceG"/>
    <property type="match status" value="1"/>
</dbReference>
<feature type="region of interest" description="Disordered" evidence="8">
    <location>
        <begin position="1"/>
        <end position="88"/>
    </location>
</feature>
<keyword evidence="1 7" id="KW-1003">Cell membrane</keyword>
<evidence type="ECO:0000313" key="10">
    <source>
        <dbReference type="Proteomes" id="UP000273119"/>
    </source>
</evidence>
<dbReference type="GO" id="GO:0009252">
    <property type="term" value="P:peptidoglycan biosynthetic process"/>
    <property type="evidence" value="ECO:0007669"/>
    <property type="project" value="UniProtKB-UniRule"/>
</dbReference>
<keyword evidence="10" id="KW-1185">Reference proteome</keyword>
<evidence type="ECO:0000313" key="9">
    <source>
        <dbReference type="EMBL" id="RKW71199.1"/>
    </source>
</evidence>
<dbReference type="RefSeq" id="WP_121484534.1">
    <property type="nucleotide sequence ID" value="NZ_QQXL01000002.1"/>
</dbReference>
<evidence type="ECO:0000256" key="2">
    <source>
        <dbReference type="ARBA" id="ARBA00022692"/>
    </source>
</evidence>
<keyword evidence="6 7" id="KW-0961">Cell wall biogenesis/degradation</keyword>
<feature type="compositionally biased region" description="Basic residues" evidence="8">
    <location>
        <begin position="17"/>
        <end position="35"/>
    </location>
</feature>
<dbReference type="GO" id="GO:0008932">
    <property type="term" value="F:lytic endotransglycosylase activity"/>
    <property type="evidence" value="ECO:0007669"/>
    <property type="project" value="UniProtKB-UniRule"/>
</dbReference>
<proteinExistence type="inferred from homology"/>
<evidence type="ECO:0000256" key="5">
    <source>
        <dbReference type="ARBA" id="ARBA00023239"/>
    </source>
</evidence>
<evidence type="ECO:0000256" key="6">
    <source>
        <dbReference type="ARBA" id="ARBA00023316"/>
    </source>
</evidence>
<reference evidence="9 10" key="1">
    <citation type="submission" date="2018-07" db="EMBL/GenBank/DDBJ databases">
        <title>Arthrobacter sp. nov., isolated from raw cow's milk with high bacterial count.</title>
        <authorList>
            <person name="Hahne J."/>
            <person name="Isele D."/>
            <person name="Lipski A."/>
        </authorList>
    </citation>
    <scope>NUCLEOTIDE SEQUENCE [LARGE SCALE GENOMIC DNA]</scope>
    <source>
        <strain evidence="9 10">JZ R-183</strain>
    </source>
</reference>
<comment type="catalytic activity">
    <reaction evidence="7">
        <text>a peptidoglycan chain = a peptidoglycan chain with N-acetyl-1,6-anhydromuramyl-[peptide] at the reducing end + a peptidoglycan chain with N-acetylglucosamine at the non-reducing end.</text>
        <dbReference type="EC" id="4.2.2.29"/>
    </reaction>
</comment>
<accession>A0A496PL10</accession>
<dbReference type="PANTHER" id="PTHR30518">
    <property type="entry name" value="ENDOLYTIC MUREIN TRANSGLYCOSYLASE"/>
    <property type="match status" value="1"/>
</dbReference>
<comment type="similarity">
    <text evidence="7">Belongs to the transglycosylase MltG family.</text>
</comment>
<evidence type="ECO:0000256" key="7">
    <source>
        <dbReference type="HAMAP-Rule" id="MF_02065"/>
    </source>
</evidence>
<comment type="caution">
    <text evidence="9">The sequence shown here is derived from an EMBL/GenBank/DDBJ whole genome shotgun (WGS) entry which is preliminary data.</text>
</comment>
<feature type="site" description="Important for catalytic activity" evidence="7">
    <location>
        <position position="375"/>
    </location>
</feature>
<dbReference type="Gene3D" id="3.30.1490.480">
    <property type="entry name" value="Endolytic murein transglycosylase"/>
    <property type="match status" value="1"/>
</dbReference>
<evidence type="ECO:0000256" key="3">
    <source>
        <dbReference type="ARBA" id="ARBA00022989"/>
    </source>
</evidence>
<evidence type="ECO:0000256" key="4">
    <source>
        <dbReference type="ARBA" id="ARBA00023136"/>
    </source>
</evidence>
<evidence type="ECO:0000256" key="1">
    <source>
        <dbReference type="ARBA" id="ARBA00022475"/>
    </source>
</evidence>
<dbReference type="EMBL" id="QQXL01000002">
    <property type="protein sequence ID" value="RKW71199.1"/>
    <property type="molecule type" value="Genomic_DNA"/>
</dbReference>
<protein>
    <recommendedName>
        <fullName evidence="7">Endolytic murein transglycosylase</fullName>
        <ecNumber evidence="7">4.2.2.29</ecNumber>
    </recommendedName>
    <alternativeName>
        <fullName evidence="7">Peptidoglycan lytic transglycosylase</fullName>
    </alternativeName>
    <alternativeName>
        <fullName evidence="7">Peptidoglycan polymerization terminase</fullName>
    </alternativeName>
</protein>
<keyword evidence="5 7" id="KW-0456">Lyase</keyword>
<gene>
    <name evidence="7 9" type="primary">mltG</name>
    <name evidence="9" type="ORF">DWQ67_05285</name>
</gene>
<dbReference type="AlphaFoldDB" id="A0A496PL10"/>
<comment type="subcellular location">
    <subcellularLocation>
        <location evidence="7">Cell membrane</location>
        <topology evidence="7">Single-pass membrane protein</topology>
    </subcellularLocation>
</comment>
<dbReference type="NCBIfam" id="TIGR00247">
    <property type="entry name" value="endolytic transglycosylase MltG"/>
    <property type="match status" value="1"/>
</dbReference>
<dbReference type="EC" id="4.2.2.29" evidence="7"/>
<feature type="transmembrane region" description="Helical" evidence="7">
    <location>
        <begin position="163"/>
        <end position="185"/>
    </location>
</feature>
<sequence>MYPTGGESPEENEGTPRRRRRARRQTPARRFHGVGRHGMGDNEAVLMAQAVAEEAAEPSPVAVAPVDEFDQPLPQTDTPDPSLENAPLGEGVAAESLTDPEENWLQDAEQEAEAAPHVRSGFADAMARHGSVPAGYLPAEDIFAEEDFEVDLADRRRRRRKRAITVTSVVTVIIVVLGLAGFFVLRNLTAAPEDYPGPGTGSVSFEVKKGWGTKQIAKGLAEAGVVKSAAAFEAAAKDQDPAYQPGTFDLKREMTSPDVLASLTGKSGAKVSYFSLPANTRMPAALKLISEGTGLPIKDLESLANRPSAFGLPAAVTSLEGYLHPGEYRLPQEADAKAVLAALVKATQDSLKDQGVTDPTQQYRILNIASIVAAEARQNDFKHVAGIIDNRLSPKNKETGGRLEVDSSVSYGLGQTSIHLTKAQKADKDNEYNSYQHTGLPPTPIGSPGDSAIEAAAKPDKNDDFYWVTVNLTTGETKFAPTYAAHLKNVAEYRTWCDANADVCK</sequence>
<dbReference type="GO" id="GO:0005886">
    <property type="term" value="C:plasma membrane"/>
    <property type="evidence" value="ECO:0007669"/>
    <property type="project" value="UniProtKB-SubCell"/>
</dbReference>
<keyword evidence="4 7" id="KW-0472">Membrane</keyword>
<keyword evidence="3 7" id="KW-1133">Transmembrane helix</keyword>
<dbReference type="HAMAP" id="MF_02065">
    <property type="entry name" value="MltG"/>
    <property type="match status" value="1"/>
</dbReference>
<dbReference type="PANTHER" id="PTHR30518:SF2">
    <property type="entry name" value="ENDOLYTIC MUREIN TRANSGLYCOSYLASE"/>
    <property type="match status" value="1"/>
</dbReference>